<keyword evidence="2" id="KW-1185">Reference proteome</keyword>
<dbReference type="Proteomes" id="UP000011115">
    <property type="component" value="Unassembled WGS sequence"/>
</dbReference>
<organism evidence="1 2">
    <name type="scientific">Solanum tuberosum</name>
    <name type="common">Potato</name>
    <dbReference type="NCBI Taxonomy" id="4113"/>
    <lineage>
        <taxon>Eukaryota</taxon>
        <taxon>Viridiplantae</taxon>
        <taxon>Streptophyta</taxon>
        <taxon>Embryophyta</taxon>
        <taxon>Tracheophyta</taxon>
        <taxon>Spermatophyta</taxon>
        <taxon>Magnoliopsida</taxon>
        <taxon>eudicotyledons</taxon>
        <taxon>Gunneridae</taxon>
        <taxon>Pentapetalae</taxon>
        <taxon>asterids</taxon>
        <taxon>lamiids</taxon>
        <taxon>Solanales</taxon>
        <taxon>Solanaceae</taxon>
        <taxon>Solanoideae</taxon>
        <taxon>Solaneae</taxon>
        <taxon>Solanum</taxon>
    </lineage>
</organism>
<evidence type="ECO:0000313" key="2">
    <source>
        <dbReference type="Proteomes" id="UP000011115"/>
    </source>
</evidence>
<dbReference type="InParanoid" id="M1B264"/>
<reference evidence="1" key="2">
    <citation type="submission" date="2015-06" db="UniProtKB">
        <authorList>
            <consortium name="EnsemblPlants"/>
        </authorList>
    </citation>
    <scope>IDENTIFICATION</scope>
    <source>
        <strain evidence="1">DM1-3 516 R44</strain>
    </source>
</reference>
<reference evidence="2" key="1">
    <citation type="journal article" date="2011" name="Nature">
        <title>Genome sequence and analysis of the tuber crop potato.</title>
        <authorList>
            <consortium name="The Potato Genome Sequencing Consortium"/>
        </authorList>
    </citation>
    <scope>NUCLEOTIDE SEQUENCE [LARGE SCALE GENOMIC DNA]</scope>
    <source>
        <strain evidence="2">cv. DM1-3 516 R44</strain>
    </source>
</reference>
<name>M1B264_SOLTU</name>
<dbReference type="Gramene" id="PGSC0003DMT400035352">
    <property type="protein sequence ID" value="PGSC0003DMT400035352"/>
    <property type="gene ID" value="PGSC0003DMG400013586"/>
</dbReference>
<dbReference type="AlphaFoldDB" id="M1B264"/>
<dbReference type="PaxDb" id="4113-PGSC0003DMT400035352"/>
<protein>
    <submittedName>
        <fullName evidence="1">Uncharacterized protein</fullName>
    </submittedName>
</protein>
<dbReference type="HOGENOM" id="CLU_1247225_0_0_1"/>
<dbReference type="EnsemblPlants" id="PGSC0003DMT400035352">
    <property type="protein sequence ID" value="PGSC0003DMT400035352"/>
    <property type="gene ID" value="PGSC0003DMG400013586"/>
</dbReference>
<sequence>MKEHYADHIKKVKAKLQSWKGNMLSYGGKETTEANDDELGEEAINVAAGEEWVARVEVARQAVEILGRCMNVADGKFKTLEDFTLEETENIQTLSYHARAEGEKRTEARTRRRDDAVGFDRTMRNYHQEAREAKRVRRVICRFHDQWKTRLCYGRHGCRGQYHDQDGSGKELRVGVDRVNGLLVAHAQDSDDYVAAMRRGRCINKWGRVSRPATSQSNLASG</sequence>
<proteinExistence type="predicted"/>
<accession>M1B264</accession>
<evidence type="ECO:0000313" key="1">
    <source>
        <dbReference type="EnsemblPlants" id="PGSC0003DMT400035352"/>
    </source>
</evidence>